<keyword evidence="1" id="KW-0732">Signal</keyword>
<gene>
    <name evidence="2" type="ORF">AT746_12545</name>
</gene>
<evidence type="ECO:0000256" key="1">
    <source>
        <dbReference type="SAM" id="SignalP"/>
    </source>
</evidence>
<feature type="chain" id="PRO_5006836056" description="DUF1471 domain-containing protein" evidence="1">
    <location>
        <begin position="24"/>
        <end position="93"/>
    </location>
</feature>
<name>A0A0U3AM07_9ALTE</name>
<dbReference type="Proteomes" id="UP000068447">
    <property type="component" value="Chromosome"/>
</dbReference>
<dbReference type="AlphaFoldDB" id="A0A0U3AM07"/>
<sequence length="93" mass="9909">MSTKLTIASAVFAATAMSTSVQAQEISLQDFVGHMVSSAVTVTQHEVRQNVQQAVANTTYSVFNAPGTSVKITDLAVENTKDGQKEPTHKQAE</sequence>
<dbReference type="OrthoDB" id="6387804at2"/>
<proteinExistence type="predicted"/>
<dbReference type="RefSeq" id="WP_062480804.1">
    <property type="nucleotide sequence ID" value="NZ_CP013650.1"/>
</dbReference>
<evidence type="ECO:0000313" key="2">
    <source>
        <dbReference type="EMBL" id="ALS99010.1"/>
    </source>
</evidence>
<dbReference type="EMBL" id="CP013650">
    <property type="protein sequence ID" value="ALS99010.1"/>
    <property type="molecule type" value="Genomic_DNA"/>
</dbReference>
<accession>A0A0U3AM07</accession>
<dbReference type="KEGG" id="lal:AT746_12545"/>
<evidence type="ECO:0000313" key="3">
    <source>
        <dbReference type="Proteomes" id="UP000068447"/>
    </source>
</evidence>
<keyword evidence="3" id="KW-1185">Reference proteome</keyword>
<reference evidence="2 3" key="1">
    <citation type="submission" date="2015-12" db="EMBL/GenBank/DDBJ databases">
        <title>Complete genome of Lacimicrobium alkaliphilum KCTC 32984.</title>
        <authorList>
            <person name="Kim S.-G."/>
            <person name="Lee Y.-J."/>
        </authorList>
    </citation>
    <scope>NUCLEOTIDE SEQUENCE [LARGE SCALE GENOMIC DNA]</scope>
    <source>
        <strain evidence="2 3">YelD216</strain>
    </source>
</reference>
<feature type="signal peptide" evidence="1">
    <location>
        <begin position="1"/>
        <end position="23"/>
    </location>
</feature>
<evidence type="ECO:0008006" key="4">
    <source>
        <dbReference type="Google" id="ProtNLM"/>
    </source>
</evidence>
<protein>
    <recommendedName>
        <fullName evidence="4">DUF1471 domain-containing protein</fullName>
    </recommendedName>
</protein>
<organism evidence="2 3">
    <name type="scientific">Lacimicrobium alkaliphilum</name>
    <dbReference type="NCBI Taxonomy" id="1526571"/>
    <lineage>
        <taxon>Bacteria</taxon>
        <taxon>Pseudomonadati</taxon>
        <taxon>Pseudomonadota</taxon>
        <taxon>Gammaproteobacteria</taxon>
        <taxon>Alteromonadales</taxon>
        <taxon>Alteromonadaceae</taxon>
        <taxon>Lacimicrobium</taxon>
    </lineage>
</organism>